<dbReference type="RefSeq" id="WP_174396951.1">
    <property type="nucleotide sequence ID" value="NZ_VBSB01000003.1"/>
</dbReference>
<gene>
    <name evidence="2" type="ORF">FEG63_05765</name>
</gene>
<name>A0ABX2JN06_9MYCO</name>
<keyword evidence="1" id="KW-1133">Transmembrane helix</keyword>
<feature type="transmembrane region" description="Helical" evidence="1">
    <location>
        <begin position="91"/>
        <end position="116"/>
    </location>
</feature>
<protein>
    <submittedName>
        <fullName evidence="2">DUF2567 domain-containing protein</fullName>
    </submittedName>
</protein>
<accession>A0ABX2JN06</accession>
<comment type="caution">
    <text evidence="2">The sequence shown here is derived from an EMBL/GenBank/DDBJ whole genome shotgun (WGS) entry which is preliminary data.</text>
</comment>
<evidence type="ECO:0000256" key="1">
    <source>
        <dbReference type="SAM" id="Phobius"/>
    </source>
</evidence>
<evidence type="ECO:0000313" key="2">
    <source>
        <dbReference type="EMBL" id="NTY59063.1"/>
    </source>
</evidence>
<feature type="transmembrane region" description="Helical" evidence="1">
    <location>
        <begin position="58"/>
        <end position="79"/>
    </location>
</feature>
<keyword evidence="3" id="KW-1185">Reference proteome</keyword>
<dbReference type="Pfam" id="PF10821">
    <property type="entry name" value="DUF2567"/>
    <property type="match status" value="1"/>
</dbReference>
<organism evidence="2 3">
    <name type="scientific">Mycolicibacterium sphagni</name>
    <dbReference type="NCBI Taxonomy" id="1786"/>
    <lineage>
        <taxon>Bacteria</taxon>
        <taxon>Bacillati</taxon>
        <taxon>Actinomycetota</taxon>
        <taxon>Actinomycetes</taxon>
        <taxon>Mycobacteriales</taxon>
        <taxon>Mycobacteriaceae</taxon>
        <taxon>Mycolicibacterium</taxon>
    </lineage>
</organism>
<dbReference type="InterPro" id="IPR021213">
    <property type="entry name" value="DUF2567"/>
</dbReference>
<feature type="transmembrane region" description="Helical" evidence="1">
    <location>
        <begin position="148"/>
        <end position="171"/>
    </location>
</feature>
<keyword evidence="1" id="KW-0812">Transmembrane</keyword>
<proteinExistence type="predicted"/>
<reference evidence="2 3" key="1">
    <citation type="submission" date="2019-05" db="EMBL/GenBank/DDBJ databases">
        <title>Mycolicibacterium sphagni ENV482 genome assembly.</title>
        <authorList>
            <person name="Chen W."/>
            <person name="Faulkner N.W."/>
            <person name="Hyman M.R."/>
        </authorList>
    </citation>
    <scope>NUCLEOTIDE SEQUENCE [LARGE SCALE GENOMIC DNA]</scope>
    <source>
        <strain evidence="2 3">ENV482</strain>
    </source>
</reference>
<sequence length="192" mass="20078">MTRRKAAVVVIIGLTLAGALIGGLWSVLAPPAHGVIALTRSGQRVQTYLGSESDHLFVSAAMLIGLLTSMAIVAAVLVWQWRAHRGPLMATALWVGLVAATGAAAAVGAALVHWHYGAVPFDTAPVTRESRVFYYSEAPPVFFARGPWQVATTLLFPAAVAALTYALMAVATPRDDLGASPPLERTPLGATP</sequence>
<dbReference type="EMBL" id="VBSB01000003">
    <property type="protein sequence ID" value="NTY59063.1"/>
    <property type="molecule type" value="Genomic_DNA"/>
</dbReference>
<keyword evidence="1" id="KW-0472">Membrane</keyword>
<dbReference type="Proteomes" id="UP000708347">
    <property type="component" value="Unassembled WGS sequence"/>
</dbReference>
<evidence type="ECO:0000313" key="3">
    <source>
        <dbReference type="Proteomes" id="UP000708347"/>
    </source>
</evidence>